<comment type="subcellular location">
    <subcellularLocation>
        <location evidence="1">Cell membrane</location>
        <topology evidence="1">Multi-pass membrane protein</topology>
    </subcellularLocation>
</comment>
<dbReference type="Pfam" id="PF04479">
    <property type="entry name" value="RTA1"/>
    <property type="match status" value="1"/>
</dbReference>
<accession>A0A367XPU4</accession>
<dbReference type="PANTHER" id="PTHR31465">
    <property type="entry name" value="PROTEIN RTA1-RELATED"/>
    <property type="match status" value="1"/>
</dbReference>
<feature type="transmembrane region" description="Helical" evidence="9">
    <location>
        <begin position="141"/>
        <end position="163"/>
    </location>
</feature>
<sequence length="436" mass="49676">MDDITKYISPWTPTSIPSTTTLSSIAQTHAPELYETIISVYSRAVTEKNWVNLRSLSQAYRGAQASLTIISAEQVLATATDPSVQAQATEEIFYATLNLDSLAYLKNLYKYYLSRPANIIYLVIYFLLFAYFTGMSIKSRYWWYNVTFVCGYGLEFIGFLGRVLAFTDDTRMQFYLMQIVCLTIAPAFIMAGVYFLFGQLVVIHGRQYSRLKPLWYSYFFIATDVISLLIQAGGGGAASVASNNHTDTRPGTNTMIAGIAAQVFAMTVFLFFWFEFLGRIYFKNSRVEPTDSPLARRSVANYFKLLLNLGSVRQYRHAHLDKFYNPKFALIRQNKLFDYMPLAMTVAVVVVYVRCIYRVVELAEGFGGYLYSHEPYLMVLDACMIAVAGIIFVPFHPYWVFGKENVVKLATIKKNQDEHHDEKDVIQEISEVNSKS</sequence>
<evidence type="ECO:0000256" key="4">
    <source>
        <dbReference type="ARBA" id="ARBA00022989"/>
    </source>
</evidence>
<evidence type="ECO:0000256" key="5">
    <source>
        <dbReference type="ARBA" id="ARBA00023055"/>
    </source>
</evidence>
<feature type="transmembrane region" description="Helical" evidence="9">
    <location>
        <begin position="377"/>
        <end position="401"/>
    </location>
</feature>
<keyword evidence="5" id="KW-0813">Transport</keyword>
<keyword evidence="5" id="KW-0445">Lipid transport</keyword>
<keyword evidence="3 9" id="KW-0812">Transmembrane</keyword>
<evidence type="ECO:0000256" key="2">
    <source>
        <dbReference type="ARBA" id="ARBA00009969"/>
    </source>
</evidence>
<evidence type="ECO:0000256" key="7">
    <source>
        <dbReference type="ARBA" id="ARBA00037472"/>
    </source>
</evidence>
<reference evidence="10 11" key="1">
    <citation type="submission" date="2018-06" db="EMBL/GenBank/DDBJ databases">
        <title>Whole genome sequencing of Candida tropicalis (genome annotated by CSBL at Korea University).</title>
        <authorList>
            <person name="Ahn J."/>
        </authorList>
    </citation>
    <scope>NUCLEOTIDE SEQUENCE [LARGE SCALE GENOMIC DNA]</scope>
    <source>
        <strain evidence="10 11">ATCC 20962</strain>
    </source>
</reference>
<feature type="transmembrane region" description="Helical" evidence="9">
    <location>
        <begin position="175"/>
        <end position="203"/>
    </location>
</feature>
<dbReference type="OrthoDB" id="3358017at2759"/>
<dbReference type="AlphaFoldDB" id="A0A367XPU4"/>
<protein>
    <recommendedName>
        <fullName evidence="8">Sphingoid long-chain base transporter RSB1</fullName>
    </recommendedName>
</protein>
<name>A0A367XPU4_9ASCO</name>
<keyword evidence="11" id="KW-1185">Reference proteome</keyword>
<organism evidence="10 11">
    <name type="scientific">Candida viswanathii</name>
    <dbReference type="NCBI Taxonomy" id="5486"/>
    <lineage>
        <taxon>Eukaryota</taxon>
        <taxon>Fungi</taxon>
        <taxon>Dikarya</taxon>
        <taxon>Ascomycota</taxon>
        <taxon>Saccharomycotina</taxon>
        <taxon>Pichiomycetes</taxon>
        <taxon>Debaryomycetaceae</taxon>
        <taxon>Candida/Lodderomyces clade</taxon>
        <taxon>Candida</taxon>
    </lineage>
</organism>
<comment type="function">
    <text evidence="7">Catalyzes the ATP-dependent translocation of sphingoid long-chain bases (LCBs) from the cytoplasmic site toward the extracytoplasmic side of the membrane (flip-flop). Involved in the establishment of the functional lipid asymmetry of the plasma membrane. Regulates intracellular levels of LCBs, sphingolipid precursors that are growth inhibitory at increased levels.</text>
</comment>
<evidence type="ECO:0000256" key="3">
    <source>
        <dbReference type="ARBA" id="ARBA00022692"/>
    </source>
</evidence>
<keyword evidence="6 9" id="KW-0472">Membrane</keyword>
<evidence type="ECO:0000256" key="9">
    <source>
        <dbReference type="SAM" id="Phobius"/>
    </source>
</evidence>
<evidence type="ECO:0000313" key="11">
    <source>
        <dbReference type="Proteomes" id="UP000253472"/>
    </source>
</evidence>
<dbReference type="GO" id="GO:0000324">
    <property type="term" value="C:fungal-type vacuole"/>
    <property type="evidence" value="ECO:0007669"/>
    <property type="project" value="TreeGrafter"/>
</dbReference>
<evidence type="ECO:0000313" key="10">
    <source>
        <dbReference type="EMBL" id="RCK55210.1"/>
    </source>
</evidence>
<evidence type="ECO:0000256" key="1">
    <source>
        <dbReference type="ARBA" id="ARBA00004651"/>
    </source>
</evidence>
<feature type="transmembrane region" description="Helical" evidence="9">
    <location>
        <begin position="336"/>
        <end position="357"/>
    </location>
</feature>
<dbReference type="STRING" id="5486.A0A367XPU4"/>
<dbReference type="PANTHER" id="PTHR31465:SF9">
    <property type="entry name" value="SPHINGOID LONG-CHAIN BASE TRANSPORTER RSB1"/>
    <property type="match status" value="1"/>
</dbReference>
<feature type="transmembrane region" description="Helical" evidence="9">
    <location>
        <begin position="116"/>
        <end position="134"/>
    </location>
</feature>
<dbReference type="InterPro" id="IPR007568">
    <property type="entry name" value="RTA1"/>
</dbReference>
<comment type="similarity">
    <text evidence="2">Belongs to the lipid-translocating exporter (LTE) (TC 9.A.26.1) family.</text>
</comment>
<gene>
    <name evidence="10" type="primary">RSB1_8</name>
    <name evidence="10" type="ORF">Cantr_04209</name>
</gene>
<keyword evidence="4 9" id="KW-1133">Transmembrane helix</keyword>
<dbReference type="GO" id="GO:0006869">
    <property type="term" value="P:lipid transport"/>
    <property type="evidence" value="ECO:0007669"/>
    <property type="project" value="UniProtKB-KW"/>
</dbReference>
<proteinExistence type="inferred from homology"/>
<evidence type="ECO:0000256" key="8">
    <source>
        <dbReference type="ARBA" id="ARBA00041117"/>
    </source>
</evidence>
<dbReference type="GO" id="GO:0005886">
    <property type="term" value="C:plasma membrane"/>
    <property type="evidence" value="ECO:0007669"/>
    <property type="project" value="UniProtKB-SubCell"/>
</dbReference>
<feature type="transmembrane region" description="Helical" evidence="9">
    <location>
        <begin position="254"/>
        <end position="276"/>
    </location>
</feature>
<dbReference type="Proteomes" id="UP000253472">
    <property type="component" value="Unassembled WGS sequence"/>
</dbReference>
<dbReference type="EMBL" id="QLNQ01000030">
    <property type="protein sequence ID" value="RCK55210.1"/>
    <property type="molecule type" value="Genomic_DNA"/>
</dbReference>
<evidence type="ECO:0000256" key="6">
    <source>
        <dbReference type="ARBA" id="ARBA00023136"/>
    </source>
</evidence>
<comment type="caution">
    <text evidence="10">The sequence shown here is derived from an EMBL/GenBank/DDBJ whole genome shotgun (WGS) entry which is preliminary data.</text>
</comment>
<feature type="transmembrane region" description="Helical" evidence="9">
    <location>
        <begin position="215"/>
        <end position="234"/>
    </location>
</feature>